<evidence type="ECO:0000313" key="2">
    <source>
        <dbReference type="Proteomes" id="UP000245207"/>
    </source>
</evidence>
<dbReference type="EMBL" id="PKPP01009245">
    <property type="protein sequence ID" value="PWA48712.1"/>
    <property type="molecule type" value="Genomic_DNA"/>
</dbReference>
<reference evidence="1 2" key="1">
    <citation type="journal article" date="2018" name="Mol. Plant">
        <title>The genome of Artemisia annua provides insight into the evolution of Asteraceae family and artemisinin biosynthesis.</title>
        <authorList>
            <person name="Shen Q."/>
            <person name="Zhang L."/>
            <person name="Liao Z."/>
            <person name="Wang S."/>
            <person name="Yan T."/>
            <person name="Shi P."/>
            <person name="Liu M."/>
            <person name="Fu X."/>
            <person name="Pan Q."/>
            <person name="Wang Y."/>
            <person name="Lv Z."/>
            <person name="Lu X."/>
            <person name="Zhang F."/>
            <person name="Jiang W."/>
            <person name="Ma Y."/>
            <person name="Chen M."/>
            <person name="Hao X."/>
            <person name="Li L."/>
            <person name="Tang Y."/>
            <person name="Lv G."/>
            <person name="Zhou Y."/>
            <person name="Sun X."/>
            <person name="Brodelius P.E."/>
            <person name="Rose J.K.C."/>
            <person name="Tang K."/>
        </authorList>
    </citation>
    <scope>NUCLEOTIDE SEQUENCE [LARGE SCALE GENOMIC DNA]</scope>
    <source>
        <strain evidence="2">cv. Huhao1</strain>
        <tissue evidence="1">Leaf</tissue>
    </source>
</reference>
<sequence>MIGCCDGESKPTNMMVVLSRGDCGWWMTVVMCPDGGVGYGYFVAAMVDLVGVGVDEEDIGFVWFWV</sequence>
<evidence type="ECO:0000313" key="1">
    <source>
        <dbReference type="EMBL" id="PWA48712.1"/>
    </source>
</evidence>
<proteinExistence type="predicted"/>
<name>A0A2U1LI88_ARTAN</name>
<comment type="caution">
    <text evidence="1">The sequence shown here is derived from an EMBL/GenBank/DDBJ whole genome shotgun (WGS) entry which is preliminary data.</text>
</comment>
<accession>A0A2U1LI88</accession>
<gene>
    <name evidence="1" type="ORF">CTI12_AA487930</name>
</gene>
<organism evidence="1 2">
    <name type="scientific">Artemisia annua</name>
    <name type="common">Sweet wormwood</name>
    <dbReference type="NCBI Taxonomy" id="35608"/>
    <lineage>
        <taxon>Eukaryota</taxon>
        <taxon>Viridiplantae</taxon>
        <taxon>Streptophyta</taxon>
        <taxon>Embryophyta</taxon>
        <taxon>Tracheophyta</taxon>
        <taxon>Spermatophyta</taxon>
        <taxon>Magnoliopsida</taxon>
        <taxon>eudicotyledons</taxon>
        <taxon>Gunneridae</taxon>
        <taxon>Pentapetalae</taxon>
        <taxon>asterids</taxon>
        <taxon>campanulids</taxon>
        <taxon>Asterales</taxon>
        <taxon>Asteraceae</taxon>
        <taxon>Asteroideae</taxon>
        <taxon>Anthemideae</taxon>
        <taxon>Artemisiinae</taxon>
        <taxon>Artemisia</taxon>
    </lineage>
</organism>
<dbReference type="AlphaFoldDB" id="A0A2U1LI88"/>
<protein>
    <submittedName>
        <fullName evidence="1">Uncharacterized protein</fullName>
    </submittedName>
</protein>
<keyword evidence="2" id="KW-1185">Reference proteome</keyword>
<dbReference type="Proteomes" id="UP000245207">
    <property type="component" value="Unassembled WGS sequence"/>
</dbReference>